<evidence type="ECO:0000256" key="4">
    <source>
        <dbReference type="ARBA" id="ARBA00022737"/>
    </source>
</evidence>
<accession>A0A7S4Q837</accession>
<dbReference type="InterPro" id="IPR005821">
    <property type="entry name" value="Ion_trans_dom"/>
</dbReference>
<dbReference type="GO" id="GO:0005245">
    <property type="term" value="F:voltage-gated calcium channel activity"/>
    <property type="evidence" value="ECO:0007669"/>
    <property type="project" value="InterPro"/>
</dbReference>
<dbReference type="AlphaFoldDB" id="A0A7S4Q837"/>
<dbReference type="InterPro" id="IPR044581">
    <property type="entry name" value="TPC1_plant"/>
</dbReference>
<reference evidence="12" key="1">
    <citation type="submission" date="2021-01" db="EMBL/GenBank/DDBJ databases">
        <authorList>
            <person name="Corre E."/>
            <person name="Pelletier E."/>
            <person name="Niang G."/>
            <person name="Scheremetjew M."/>
            <person name="Finn R."/>
            <person name="Kale V."/>
            <person name="Holt S."/>
            <person name="Cochrane G."/>
            <person name="Meng A."/>
            <person name="Brown T."/>
            <person name="Cohen L."/>
        </authorList>
    </citation>
    <scope>NUCLEOTIDE SEQUENCE</scope>
    <source>
        <strain evidence="12">CCMP3105</strain>
    </source>
</reference>
<evidence type="ECO:0000256" key="5">
    <source>
        <dbReference type="ARBA" id="ARBA00022837"/>
    </source>
</evidence>
<evidence type="ECO:0000259" key="11">
    <source>
        <dbReference type="Pfam" id="PF00520"/>
    </source>
</evidence>
<name>A0A7S4Q837_9DINO</name>
<evidence type="ECO:0000256" key="6">
    <source>
        <dbReference type="ARBA" id="ARBA00022989"/>
    </source>
</evidence>
<feature type="transmembrane region" description="Helical" evidence="10">
    <location>
        <begin position="34"/>
        <end position="52"/>
    </location>
</feature>
<keyword evidence="5" id="KW-0106">Calcium</keyword>
<keyword evidence="4" id="KW-0677">Repeat</keyword>
<dbReference type="Pfam" id="PF00520">
    <property type="entry name" value="Ion_trans"/>
    <property type="match status" value="1"/>
</dbReference>
<dbReference type="Gene3D" id="1.20.120.350">
    <property type="entry name" value="Voltage-gated potassium channels. Chain C"/>
    <property type="match status" value="1"/>
</dbReference>
<dbReference type="EMBL" id="HBNR01020759">
    <property type="protein sequence ID" value="CAE4574170.1"/>
    <property type="molecule type" value="Transcribed_RNA"/>
</dbReference>
<dbReference type="GO" id="GO:0016020">
    <property type="term" value="C:membrane"/>
    <property type="evidence" value="ECO:0007669"/>
    <property type="project" value="UniProtKB-SubCell"/>
</dbReference>
<evidence type="ECO:0000256" key="3">
    <source>
        <dbReference type="ARBA" id="ARBA00022692"/>
    </source>
</evidence>
<feature type="transmembrane region" description="Helical" evidence="10">
    <location>
        <begin position="101"/>
        <end position="124"/>
    </location>
</feature>
<dbReference type="Gene3D" id="1.10.287.70">
    <property type="match status" value="1"/>
</dbReference>
<evidence type="ECO:0000313" key="12">
    <source>
        <dbReference type="EMBL" id="CAE4574170.1"/>
    </source>
</evidence>
<organism evidence="12">
    <name type="scientific">Alexandrium monilatum</name>
    <dbReference type="NCBI Taxonomy" id="311494"/>
    <lineage>
        <taxon>Eukaryota</taxon>
        <taxon>Sar</taxon>
        <taxon>Alveolata</taxon>
        <taxon>Dinophyceae</taxon>
        <taxon>Gonyaulacales</taxon>
        <taxon>Pyrocystaceae</taxon>
        <taxon>Alexandrium</taxon>
    </lineage>
</organism>
<keyword evidence="2" id="KW-0813">Transport</keyword>
<keyword evidence="7" id="KW-0406">Ion transport</keyword>
<feature type="domain" description="Ion transport" evidence="11">
    <location>
        <begin position="1"/>
        <end position="212"/>
    </location>
</feature>
<gene>
    <name evidence="12" type="ORF">AMON00008_LOCUS13789</name>
</gene>
<feature type="transmembrane region" description="Helical" evidence="10">
    <location>
        <begin position="151"/>
        <end position="172"/>
    </location>
</feature>
<dbReference type="PANTHER" id="PTHR46988:SF2">
    <property type="entry name" value="TWO PORE CALCIUM CHANNEL PROTEIN 1"/>
    <property type="match status" value="1"/>
</dbReference>
<protein>
    <recommendedName>
        <fullName evidence="11">Ion transport domain-containing protein</fullName>
    </recommendedName>
</protein>
<dbReference type="PANTHER" id="PTHR46988">
    <property type="entry name" value="TWO PORE CALCIUM CHANNEL PROTEIN 1"/>
    <property type="match status" value="1"/>
</dbReference>
<keyword evidence="9" id="KW-0407">Ion channel</keyword>
<evidence type="ECO:0000256" key="10">
    <source>
        <dbReference type="SAM" id="Phobius"/>
    </source>
</evidence>
<evidence type="ECO:0000256" key="8">
    <source>
        <dbReference type="ARBA" id="ARBA00023136"/>
    </source>
</evidence>
<sequence length="282" mass="32219">MFSCFYVATVTLKLAVLGPERFWHISPVRNRFDFFNVYGCFMAELACIYYGVCKIRVPPDLLRGVLLLHIMRIVRILHYIQPLKQIATFVVRLASTYYRMGMILVVLFYIYGLLGEQFFGGLIYSTNPDLADTAFAQANYWSMNFNDFNSGMVTLFVIMVVNNWFVITAAFIRAAGTRWAAAFFVSFYLLVNMIVLNILMALIIDCSATVQQELEQEAEEEEDVTKEPSSSTIEYDYEAVLRRLLLEDEDLDVEQLPVRISAAKTQDYGSTKALAKKRASVP</sequence>
<comment type="subcellular location">
    <subcellularLocation>
        <location evidence="1">Membrane</location>
        <topology evidence="1">Multi-pass membrane protein</topology>
    </subcellularLocation>
</comment>
<keyword evidence="6 10" id="KW-1133">Transmembrane helix</keyword>
<evidence type="ECO:0000256" key="1">
    <source>
        <dbReference type="ARBA" id="ARBA00004141"/>
    </source>
</evidence>
<dbReference type="InterPro" id="IPR027359">
    <property type="entry name" value="Volt_channel_dom_sf"/>
</dbReference>
<evidence type="ECO:0000256" key="7">
    <source>
        <dbReference type="ARBA" id="ARBA00023065"/>
    </source>
</evidence>
<feature type="transmembrane region" description="Helical" evidence="10">
    <location>
        <begin position="179"/>
        <end position="204"/>
    </location>
</feature>
<evidence type="ECO:0000256" key="2">
    <source>
        <dbReference type="ARBA" id="ARBA00022448"/>
    </source>
</evidence>
<proteinExistence type="predicted"/>
<evidence type="ECO:0000256" key="9">
    <source>
        <dbReference type="ARBA" id="ARBA00023303"/>
    </source>
</evidence>
<keyword evidence="8 10" id="KW-0472">Membrane</keyword>
<dbReference type="SUPFAM" id="SSF81324">
    <property type="entry name" value="Voltage-gated potassium channels"/>
    <property type="match status" value="1"/>
</dbReference>
<keyword evidence="3 10" id="KW-0812">Transmembrane</keyword>